<keyword evidence="5" id="KW-1185">Reference proteome</keyword>
<dbReference type="RefSeq" id="XP_020061786.1">
    <property type="nucleotide sequence ID" value="XM_020208648.1"/>
</dbReference>
<dbReference type="PROSITE" id="PS50097">
    <property type="entry name" value="BTB"/>
    <property type="match status" value="1"/>
</dbReference>
<dbReference type="InterPro" id="IPR011333">
    <property type="entry name" value="SKP1/BTB/POZ_sf"/>
</dbReference>
<organism evidence="4 5">
    <name type="scientific">Suhomyces tanzawaensis NRRL Y-17324</name>
    <dbReference type="NCBI Taxonomy" id="984487"/>
    <lineage>
        <taxon>Eukaryota</taxon>
        <taxon>Fungi</taxon>
        <taxon>Dikarya</taxon>
        <taxon>Ascomycota</taxon>
        <taxon>Saccharomycotina</taxon>
        <taxon>Pichiomycetes</taxon>
        <taxon>Debaryomycetaceae</taxon>
        <taxon>Suhomyces</taxon>
    </lineage>
</organism>
<feature type="non-terminal residue" evidence="4">
    <location>
        <position position="1"/>
    </location>
</feature>
<name>A0A1E4SAX9_9ASCO</name>
<dbReference type="OrthoDB" id="432528at2759"/>
<dbReference type="InterPro" id="IPR015915">
    <property type="entry name" value="Kelch-typ_b-propeller"/>
</dbReference>
<evidence type="ECO:0000259" key="3">
    <source>
        <dbReference type="PROSITE" id="PS50097"/>
    </source>
</evidence>
<dbReference type="EMBL" id="KV453918">
    <property type="protein sequence ID" value="ODV76664.1"/>
    <property type="molecule type" value="Genomic_DNA"/>
</dbReference>
<dbReference type="SUPFAM" id="SSF117281">
    <property type="entry name" value="Kelch motif"/>
    <property type="match status" value="1"/>
</dbReference>
<accession>A0A1E4SAX9</accession>
<dbReference type="Gene3D" id="3.30.710.10">
    <property type="entry name" value="Potassium Channel Kv1.1, Chain A"/>
    <property type="match status" value="1"/>
</dbReference>
<keyword evidence="2" id="KW-0677">Repeat</keyword>
<feature type="domain" description="BTB" evidence="3">
    <location>
        <begin position="438"/>
        <end position="509"/>
    </location>
</feature>
<feature type="non-terminal residue" evidence="4">
    <location>
        <position position="612"/>
    </location>
</feature>
<dbReference type="AlphaFoldDB" id="A0A1E4SAX9"/>
<dbReference type="Gene3D" id="2.120.10.80">
    <property type="entry name" value="Kelch-type beta propeller"/>
    <property type="match status" value="1"/>
</dbReference>
<evidence type="ECO:0000256" key="2">
    <source>
        <dbReference type="ARBA" id="ARBA00022737"/>
    </source>
</evidence>
<dbReference type="InterPro" id="IPR000210">
    <property type="entry name" value="BTB/POZ_dom"/>
</dbReference>
<dbReference type="Pfam" id="PF24681">
    <property type="entry name" value="Kelch_KLHDC2_KLHL20_DRC7"/>
    <property type="match status" value="1"/>
</dbReference>
<protein>
    <submittedName>
        <fullName evidence="4">Galactose oxidase</fullName>
    </submittedName>
</protein>
<dbReference type="GeneID" id="30982785"/>
<dbReference type="Pfam" id="PF00651">
    <property type="entry name" value="BTB"/>
    <property type="match status" value="1"/>
</dbReference>
<proteinExistence type="predicted"/>
<dbReference type="PANTHER" id="PTHR46093">
    <property type="entry name" value="ACYL-COA-BINDING DOMAIN-CONTAINING PROTEIN 5"/>
    <property type="match status" value="1"/>
</dbReference>
<dbReference type="SUPFAM" id="SSF54695">
    <property type="entry name" value="POZ domain"/>
    <property type="match status" value="1"/>
</dbReference>
<keyword evidence="1" id="KW-0880">Kelch repeat</keyword>
<evidence type="ECO:0000313" key="4">
    <source>
        <dbReference type="EMBL" id="ODV76664.1"/>
    </source>
</evidence>
<dbReference type="Proteomes" id="UP000094285">
    <property type="component" value="Unassembled WGS sequence"/>
</dbReference>
<evidence type="ECO:0000313" key="5">
    <source>
        <dbReference type="Proteomes" id="UP000094285"/>
    </source>
</evidence>
<dbReference type="PANTHER" id="PTHR46093:SF18">
    <property type="entry name" value="FIBRONECTIN TYPE-III DOMAIN-CONTAINING PROTEIN"/>
    <property type="match status" value="1"/>
</dbReference>
<sequence>LIGNSPFHNMKATIVPCTDANIVFLYGGFDSMDELDSNIYLLDLKSKTWTVDSQHKNLFREGHLATYIGDGNVLVFGGIPTEDGFINGVNDVTRDRLGFSPDVLMMVYNIYDKKWIAAPPFALDGAPESRSRHASCLSPDGTKLYVSGGIHKSLPLDDLYTYDLKNGKWSTPVNFVSRFNHSISIHGDKLYAFGGIDRDMNHYKNVITYYSLSNGTIGEISNITDVRLADGIGSNLSSATSYLSYQCERLYLPSDFHASVQLDIKLPLWTNPELFDISMIDLRDFKRQSILNMVELNLFFMNLSTNITDYVWNEAFVANDSLFMLGGQKESNIRETNATQGAFGINTRNYDSYSESIEYDQYGEPVENIDPEVDEPDRYSKINSLMEIKLKDFEFAPTTKDPDTHSLVSDLEKMYLDEEFSDFDIYTLNDSENKTLHFDVDLAKLQDNQNFKVIRVHKSILAARWEHFRRVLSSGMNEVKLGRMFIPEPFRLIRGMIYYLYTETLNEAKIYESYTIIDLCELLHLTDVYELQGLRTIVLERMFEAFEGLQNSMDNEEEAIEICLSLWRCLNRVGESTLLLEVLSIIKKKWKPITNSVSFTNLTKQELIELCK</sequence>
<gene>
    <name evidence="4" type="ORF">CANTADRAFT_35622</name>
</gene>
<reference evidence="5" key="1">
    <citation type="submission" date="2016-05" db="EMBL/GenBank/DDBJ databases">
        <title>Comparative genomics of biotechnologically important yeasts.</title>
        <authorList>
            <consortium name="DOE Joint Genome Institute"/>
            <person name="Riley R."/>
            <person name="Haridas S."/>
            <person name="Wolfe K.H."/>
            <person name="Lopes M.R."/>
            <person name="Hittinger C.T."/>
            <person name="Goker M."/>
            <person name="Salamov A."/>
            <person name="Wisecaver J."/>
            <person name="Long T.M."/>
            <person name="Aerts A.L."/>
            <person name="Barry K."/>
            <person name="Choi C."/>
            <person name="Clum A."/>
            <person name="Coughlan A.Y."/>
            <person name="Deshpande S."/>
            <person name="Douglass A.P."/>
            <person name="Hanson S.J."/>
            <person name="Klenk H.-P."/>
            <person name="Labutti K."/>
            <person name="Lapidus A."/>
            <person name="Lindquist E."/>
            <person name="Lipzen A."/>
            <person name="Meier-Kolthoff J.P."/>
            <person name="Ohm R.A."/>
            <person name="Otillar R.P."/>
            <person name="Pangilinan J."/>
            <person name="Peng Y."/>
            <person name="Rokas A."/>
            <person name="Rosa C.A."/>
            <person name="Scheuner C."/>
            <person name="Sibirny A.A."/>
            <person name="Slot J.C."/>
            <person name="Stielow J.B."/>
            <person name="Sun H."/>
            <person name="Kurtzman C.P."/>
            <person name="Blackwell M."/>
            <person name="Grigoriev I.V."/>
            <person name="Jeffries T.W."/>
        </authorList>
    </citation>
    <scope>NUCLEOTIDE SEQUENCE [LARGE SCALE GENOMIC DNA]</scope>
    <source>
        <strain evidence="5">NRRL Y-17324</strain>
    </source>
</reference>
<evidence type="ECO:0000256" key="1">
    <source>
        <dbReference type="ARBA" id="ARBA00022441"/>
    </source>
</evidence>
<dbReference type="STRING" id="984487.A0A1E4SAX9"/>